<feature type="non-terminal residue" evidence="1">
    <location>
        <position position="41"/>
    </location>
</feature>
<proteinExistence type="predicted"/>
<reference evidence="1 2" key="1">
    <citation type="submission" date="2020-02" db="EMBL/GenBank/DDBJ databases">
        <title>Draft genome sequence of Haematococcus lacustris strain NIES-144.</title>
        <authorList>
            <person name="Morimoto D."/>
            <person name="Nakagawa S."/>
            <person name="Yoshida T."/>
            <person name="Sawayama S."/>
        </authorList>
    </citation>
    <scope>NUCLEOTIDE SEQUENCE [LARGE SCALE GENOMIC DNA]</scope>
    <source>
        <strain evidence="1 2">NIES-144</strain>
    </source>
</reference>
<feature type="non-terminal residue" evidence="1">
    <location>
        <position position="1"/>
    </location>
</feature>
<protein>
    <submittedName>
        <fullName evidence="1">Uncharacterized protein</fullName>
    </submittedName>
</protein>
<sequence>MELLDPCVMAWLAEPHLVQRDEDTAESLSGYLLTDLHTHYQ</sequence>
<organism evidence="1 2">
    <name type="scientific">Haematococcus lacustris</name>
    <name type="common">Green alga</name>
    <name type="synonym">Haematococcus pluvialis</name>
    <dbReference type="NCBI Taxonomy" id="44745"/>
    <lineage>
        <taxon>Eukaryota</taxon>
        <taxon>Viridiplantae</taxon>
        <taxon>Chlorophyta</taxon>
        <taxon>core chlorophytes</taxon>
        <taxon>Chlorophyceae</taxon>
        <taxon>CS clade</taxon>
        <taxon>Chlamydomonadales</taxon>
        <taxon>Haematococcaceae</taxon>
        <taxon>Haematococcus</taxon>
    </lineage>
</organism>
<dbReference type="AlphaFoldDB" id="A0A699YWL2"/>
<dbReference type="Proteomes" id="UP000485058">
    <property type="component" value="Unassembled WGS sequence"/>
</dbReference>
<gene>
    <name evidence="1" type="ORF">HaLaN_06289</name>
</gene>
<comment type="caution">
    <text evidence="1">The sequence shown here is derived from an EMBL/GenBank/DDBJ whole genome shotgun (WGS) entry which is preliminary data.</text>
</comment>
<keyword evidence="2" id="KW-1185">Reference proteome</keyword>
<evidence type="ECO:0000313" key="1">
    <source>
        <dbReference type="EMBL" id="GFH10889.1"/>
    </source>
</evidence>
<evidence type="ECO:0000313" key="2">
    <source>
        <dbReference type="Proteomes" id="UP000485058"/>
    </source>
</evidence>
<accession>A0A699YWL2</accession>
<dbReference type="EMBL" id="BLLF01000356">
    <property type="protein sequence ID" value="GFH10889.1"/>
    <property type="molecule type" value="Genomic_DNA"/>
</dbReference>
<name>A0A699YWL2_HAELA</name>